<reference evidence="1 2" key="1">
    <citation type="journal article" date="2003" name="Genome Res.">
        <title>Comparative genome analysis of Vibrio vulnificus, a marine pathogen.</title>
        <authorList>
            <person name="Chen C.Y."/>
            <person name="Wu K.M."/>
            <person name="Chang Y.C."/>
            <person name="Chang C.H."/>
            <person name="Tsai H.C."/>
            <person name="Liao T.L."/>
            <person name="Liu Y.M."/>
            <person name="Chen H.J."/>
            <person name="Shen A.B."/>
            <person name="Li J.C."/>
            <person name="Su T.L."/>
            <person name="Shao C.P."/>
            <person name="Lee C.T."/>
            <person name="Hor L.I."/>
            <person name="Tsai S.F."/>
        </authorList>
    </citation>
    <scope>NUCLEOTIDE SEQUENCE [LARGE SCALE GENOMIC DNA]</scope>
    <source>
        <strain evidence="1 2">YJ016</strain>
    </source>
</reference>
<protein>
    <submittedName>
        <fullName evidence="1">Uncharacterized protein</fullName>
    </submittedName>
</protein>
<proteinExistence type="predicted"/>
<dbReference type="KEGG" id="vvy:VVA0941"/>
<dbReference type="EMBL" id="BA000038">
    <property type="protein sequence ID" value="BAC96967.1"/>
    <property type="molecule type" value="Genomic_DNA"/>
</dbReference>
<evidence type="ECO:0000313" key="1">
    <source>
        <dbReference type="EMBL" id="BAC96967.1"/>
    </source>
</evidence>
<accession>Q7MDU5</accession>
<organism evidence="1 2">
    <name type="scientific">Vibrio vulnificus (strain YJ016)</name>
    <dbReference type="NCBI Taxonomy" id="196600"/>
    <lineage>
        <taxon>Bacteria</taxon>
        <taxon>Pseudomonadati</taxon>
        <taxon>Pseudomonadota</taxon>
        <taxon>Gammaproteobacteria</taxon>
        <taxon>Vibrionales</taxon>
        <taxon>Vibrionaceae</taxon>
        <taxon>Vibrio</taxon>
    </lineage>
</organism>
<sequence length="34" mass="3710">MMTLPMVRIGLMGCDGVRLAASEYNPTSLILILE</sequence>
<name>Q7MDU5_VIBVY</name>
<evidence type="ECO:0000313" key="2">
    <source>
        <dbReference type="Proteomes" id="UP000002675"/>
    </source>
</evidence>
<dbReference type="HOGENOM" id="CLU_3376700_0_0_6"/>
<dbReference type="Proteomes" id="UP000002675">
    <property type="component" value="Chromosome II"/>
</dbReference>
<dbReference type="AlphaFoldDB" id="Q7MDU5"/>
<gene>
    <name evidence="1" type="ordered locus">VVA0941</name>
</gene>